<dbReference type="AlphaFoldDB" id="A0A931MD70"/>
<dbReference type="Proteomes" id="UP000628448">
    <property type="component" value="Unassembled WGS sequence"/>
</dbReference>
<dbReference type="GO" id="GO:0015074">
    <property type="term" value="P:DNA integration"/>
    <property type="evidence" value="ECO:0007669"/>
    <property type="project" value="InterPro"/>
</dbReference>
<evidence type="ECO:0000256" key="1">
    <source>
        <dbReference type="ARBA" id="ARBA00008857"/>
    </source>
</evidence>
<comment type="similarity">
    <text evidence="1">Belongs to the 'phage' integrase family.</text>
</comment>
<evidence type="ECO:0000256" key="2">
    <source>
        <dbReference type="ARBA" id="ARBA00023125"/>
    </source>
</evidence>
<accession>A0A931MD70</accession>
<dbReference type="Pfam" id="PF00589">
    <property type="entry name" value="Phage_integrase"/>
    <property type="match status" value="1"/>
</dbReference>
<dbReference type="PANTHER" id="PTHR30349">
    <property type="entry name" value="PHAGE INTEGRASE-RELATED"/>
    <property type="match status" value="1"/>
</dbReference>
<dbReference type="RefSeq" id="WP_196992532.1">
    <property type="nucleotide sequence ID" value="NZ_JADWYR010000003.1"/>
</dbReference>
<dbReference type="Gene3D" id="1.10.150.130">
    <property type="match status" value="1"/>
</dbReference>
<evidence type="ECO:0000313" key="6">
    <source>
        <dbReference type="Proteomes" id="UP000628448"/>
    </source>
</evidence>
<dbReference type="PROSITE" id="PS51898">
    <property type="entry name" value="TYR_RECOMBINASE"/>
    <property type="match status" value="1"/>
</dbReference>
<evidence type="ECO:0000259" key="4">
    <source>
        <dbReference type="PROSITE" id="PS51898"/>
    </source>
</evidence>
<protein>
    <submittedName>
        <fullName evidence="5">Site-specific integrase</fullName>
    </submittedName>
</protein>
<evidence type="ECO:0000256" key="3">
    <source>
        <dbReference type="ARBA" id="ARBA00023172"/>
    </source>
</evidence>
<proteinExistence type="inferred from homology"/>
<keyword evidence="6" id="KW-1185">Reference proteome</keyword>
<sequence length="370" mass="42414">MNIVPRVSADGTKTFFTLEWGRKKGARLATGIFIYVKPKDKTERDYNIQSLKNLDLIKAQTLVDLQTRGRGFVSPARMKENFLDFFEKYVKKNKSDKNRSLSCCFSQFKKFVALDQGKTENDTDDLRICAADILPNFCERFRKHLLDNLNGETPADYFMRFKKMLTVAQESGYFRESPAAKLKCISHESSEKDVLEVPEFLQLLQTHCRHVEVRKAVVSSLYSALRWCDVEPLEWWQIKTDKIVLRRQTKTGVPLTLPLHPVVAAILGERGNPDERVFRLPSYDTVLDILQEWVTDAGIDKKITYHCLRHSVADILLAAGVDVHTVAAFLGQKNAKQVLERYKKRVRQNNINDASKALPVLDSSDNLVNF</sequence>
<dbReference type="Gene3D" id="1.10.443.10">
    <property type="entry name" value="Intergrase catalytic core"/>
    <property type="match status" value="1"/>
</dbReference>
<dbReference type="InterPro" id="IPR002104">
    <property type="entry name" value="Integrase_catalytic"/>
</dbReference>
<dbReference type="GO" id="GO:0003677">
    <property type="term" value="F:DNA binding"/>
    <property type="evidence" value="ECO:0007669"/>
    <property type="project" value="UniProtKB-KW"/>
</dbReference>
<comment type="caution">
    <text evidence="5">The sequence shown here is derived from an EMBL/GenBank/DDBJ whole genome shotgun (WGS) entry which is preliminary data.</text>
</comment>
<dbReference type="InterPro" id="IPR011010">
    <property type="entry name" value="DNA_brk_join_enz"/>
</dbReference>
<feature type="domain" description="Tyr recombinase" evidence="4">
    <location>
        <begin position="190"/>
        <end position="358"/>
    </location>
</feature>
<dbReference type="PANTHER" id="PTHR30349:SF64">
    <property type="entry name" value="PROPHAGE INTEGRASE INTD-RELATED"/>
    <property type="match status" value="1"/>
</dbReference>
<name>A0A931MD70_9BACT</name>
<dbReference type="EMBL" id="JADWYR010000003">
    <property type="protein sequence ID" value="MBG9378427.1"/>
    <property type="molecule type" value="Genomic_DNA"/>
</dbReference>
<organism evidence="5 6">
    <name type="scientific">Panacibacter microcysteis</name>
    <dbReference type="NCBI Taxonomy" id="2793269"/>
    <lineage>
        <taxon>Bacteria</taxon>
        <taxon>Pseudomonadati</taxon>
        <taxon>Bacteroidota</taxon>
        <taxon>Chitinophagia</taxon>
        <taxon>Chitinophagales</taxon>
        <taxon>Chitinophagaceae</taxon>
        <taxon>Panacibacter</taxon>
    </lineage>
</organism>
<dbReference type="GO" id="GO:0006310">
    <property type="term" value="P:DNA recombination"/>
    <property type="evidence" value="ECO:0007669"/>
    <property type="project" value="UniProtKB-KW"/>
</dbReference>
<dbReference type="InterPro" id="IPR010998">
    <property type="entry name" value="Integrase_recombinase_N"/>
</dbReference>
<keyword evidence="2" id="KW-0238">DNA-binding</keyword>
<gene>
    <name evidence="5" type="ORF">I5907_19475</name>
</gene>
<dbReference type="InterPro" id="IPR013762">
    <property type="entry name" value="Integrase-like_cat_sf"/>
</dbReference>
<reference evidence="5" key="1">
    <citation type="submission" date="2020-11" db="EMBL/GenBank/DDBJ databases">
        <title>Bacterial whole genome sequence for Panacibacter sp. DH6.</title>
        <authorList>
            <person name="Le V."/>
            <person name="Ko S."/>
            <person name="Ahn C.-Y."/>
            <person name="Oh H.-M."/>
        </authorList>
    </citation>
    <scope>NUCLEOTIDE SEQUENCE</scope>
    <source>
        <strain evidence="5">DH6</strain>
    </source>
</reference>
<dbReference type="InterPro" id="IPR050090">
    <property type="entry name" value="Tyrosine_recombinase_XerCD"/>
</dbReference>
<evidence type="ECO:0000313" key="5">
    <source>
        <dbReference type="EMBL" id="MBG9378427.1"/>
    </source>
</evidence>
<dbReference type="SUPFAM" id="SSF56349">
    <property type="entry name" value="DNA breaking-rejoining enzymes"/>
    <property type="match status" value="1"/>
</dbReference>
<keyword evidence="3" id="KW-0233">DNA recombination</keyword>
<dbReference type="InterPro" id="IPR025269">
    <property type="entry name" value="SAM-like_dom"/>
</dbReference>
<dbReference type="Pfam" id="PF13102">
    <property type="entry name" value="Phage_int_SAM_5"/>
    <property type="match status" value="1"/>
</dbReference>